<dbReference type="InterPro" id="IPR013740">
    <property type="entry name" value="Redoxin"/>
</dbReference>
<keyword evidence="1" id="KW-1133">Transmembrane helix</keyword>
<dbReference type="InterPro" id="IPR036249">
    <property type="entry name" value="Thioredoxin-like_sf"/>
</dbReference>
<dbReference type="PANTHER" id="PTHR42852">
    <property type="entry name" value="THIOL:DISULFIDE INTERCHANGE PROTEIN DSBE"/>
    <property type="match status" value="1"/>
</dbReference>
<dbReference type="OrthoDB" id="9815205at2"/>
<organism evidence="3 4">
    <name type="scientific">Leeuwenhoekiella polynyae</name>
    <dbReference type="NCBI Taxonomy" id="1550906"/>
    <lineage>
        <taxon>Bacteria</taxon>
        <taxon>Pseudomonadati</taxon>
        <taxon>Bacteroidota</taxon>
        <taxon>Flavobacteriia</taxon>
        <taxon>Flavobacteriales</taxon>
        <taxon>Flavobacteriaceae</taxon>
        <taxon>Leeuwenhoekiella</taxon>
    </lineage>
</organism>
<dbReference type="AlphaFoldDB" id="A0A4Q0P239"/>
<dbReference type="SUPFAM" id="SSF52833">
    <property type="entry name" value="Thioredoxin-like"/>
    <property type="match status" value="1"/>
</dbReference>
<keyword evidence="4" id="KW-1185">Reference proteome</keyword>
<dbReference type="CDD" id="cd02966">
    <property type="entry name" value="TlpA_like_family"/>
    <property type="match status" value="1"/>
</dbReference>
<feature type="transmembrane region" description="Helical" evidence="1">
    <location>
        <begin position="7"/>
        <end position="26"/>
    </location>
</feature>
<dbReference type="InterPro" id="IPR013766">
    <property type="entry name" value="Thioredoxin_domain"/>
</dbReference>
<evidence type="ECO:0000259" key="2">
    <source>
        <dbReference type="PROSITE" id="PS51352"/>
    </source>
</evidence>
<reference evidence="3 4" key="1">
    <citation type="submission" date="2018-07" db="EMBL/GenBank/DDBJ databases">
        <title>Leeuwenhoekiella genomics.</title>
        <authorList>
            <person name="Tahon G."/>
            <person name="Willems A."/>
        </authorList>
    </citation>
    <scope>NUCLEOTIDE SEQUENCE [LARGE SCALE GENOMIC DNA]</scope>
    <source>
        <strain evidence="3 4">LMG 29608</strain>
    </source>
</reference>
<dbReference type="Pfam" id="PF08534">
    <property type="entry name" value="Redoxin"/>
    <property type="match status" value="1"/>
</dbReference>
<keyword evidence="1" id="KW-0472">Membrane</keyword>
<name>A0A4Q0P239_9FLAO</name>
<evidence type="ECO:0000256" key="1">
    <source>
        <dbReference type="SAM" id="Phobius"/>
    </source>
</evidence>
<keyword evidence="1" id="KW-0812">Transmembrane</keyword>
<dbReference type="InterPro" id="IPR050553">
    <property type="entry name" value="Thioredoxin_ResA/DsbE_sf"/>
</dbReference>
<dbReference type="PROSITE" id="PS51352">
    <property type="entry name" value="THIOREDOXIN_2"/>
    <property type="match status" value="1"/>
</dbReference>
<comment type="caution">
    <text evidence="3">The sequence shown here is derived from an EMBL/GenBank/DDBJ whole genome shotgun (WGS) entry which is preliminary data.</text>
</comment>
<proteinExistence type="predicted"/>
<dbReference type="PANTHER" id="PTHR42852:SF17">
    <property type="entry name" value="THIOREDOXIN-LIKE PROTEIN HI_1115"/>
    <property type="match status" value="1"/>
</dbReference>
<sequence length="201" mass="22646">MTIKRKWVQYVALLGIGFIVYSTGFLTEISAFAQRGLLETGLVNPDLNDREQLSSTHTDAQTQPLVPKADFNFELRSSDGELTNLKAFEGKVIFLNFWATWCPPCIAEMPGINNLHKEMGDEVAFIMLSFDTDFETAKTYIKRKGFNLPIYSPVSAIPSVFSTNGLPTTYVIDAHGDIVMTHQGMADYDNREFRDFLKSLK</sequence>
<gene>
    <name evidence="3" type="ORF">DSM02_2512</name>
</gene>
<dbReference type="Proteomes" id="UP000289859">
    <property type="component" value="Unassembled WGS sequence"/>
</dbReference>
<keyword evidence="3" id="KW-0413">Isomerase</keyword>
<dbReference type="Gene3D" id="3.40.30.10">
    <property type="entry name" value="Glutaredoxin"/>
    <property type="match status" value="1"/>
</dbReference>
<accession>A0A4Q0P239</accession>
<evidence type="ECO:0000313" key="3">
    <source>
        <dbReference type="EMBL" id="RXG20341.1"/>
    </source>
</evidence>
<feature type="domain" description="Thioredoxin" evidence="2">
    <location>
        <begin position="64"/>
        <end position="201"/>
    </location>
</feature>
<dbReference type="GO" id="GO:0016853">
    <property type="term" value="F:isomerase activity"/>
    <property type="evidence" value="ECO:0007669"/>
    <property type="project" value="UniProtKB-KW"/>
</dbReference>
<dbReference type="GO" id="GO:0016491">
    <property type="term" value="F:oxidoreductase activity"/>
    <property type="evidence" value="ECO:0007669"/>
    <property type="project" value="InterPro"/>
</dbReference>
<dbReference type="RefSeq" id="WP_128765921.1">
    <property type="nucleotide sequence ID" value="NZ_JBHUOO010000016.1"/>
</dbReference>
<evidence type="ECO:0000313" key="4">
    <source>
        <dbReference type="Proteomes" id="UP000289859"/>
    </source>
</evidence>
<dbReference type="EMBL" id="QOVK01000011">
    <property type="protein sequence ID" value="RXG20341.1"/>
    <property type="molecule type" value="Genomic_DNA"/>
</dbReference>
<protein>
    <submittedName>
        <fullName evidence="3">Thiol-disulfide isomerase/thioredoxin</fullName>
    </submittedName>
</protein>